<evidence type="ECO:0000259" key="1">
    <source>
        <dbReference type="Pfam" id="PF00362"/>
    </source>
</evidence>
<gene>
    <name evidence="2" type="ORF">OCBIM_22027191mg</name>
</gene>
<organism evidence="2">
    <name type="scientific">Octopus bimaculoides</name>
    <name type="common">California two-spotted octopus</name>
    <dbReference type="NCBI Taxonomy" id="37653"/>
    <lineage>
        <taxon>Eukaryota</taxon>
        <taxon>Metazoa</taxon>
        <taxon>Spiralia</taxon>
        <taxon>Lophotrochozoa</taxon>
        <taxon>Mollusca</taxon>
        <taxon>Cephalopoda</taxon>
        <taxon>Coleoidea</taxon>
        <taxon>Octopodiformes</taxon>
        <taxon>Octopoda</taxon>
        <taxon>Incirrata</taxon>
        <taxon>Octopodidae</taxon>
        <taxon>Octopus</taxon>
    </lineage>
</organism>
<dbReference type="InterPro" id="IPR002369">
    <property type="entry name" value="Integrin_bsu_VWA"/>
</dbReference>
<proteinExistence type="predicted"/>
<dbReference type="EMBL" id="KQ420215">
    <property type="protein sequence ID" value="KOF80948.1"/>
    <property type="molecule type" value="Genomic_DNA"/>
</dbReference>
<name>A0A0L8GVE5_OCTBM</name>
<accession>A0A0L8GVE5</accession>
<dbReference type="Pfam" id="PF00362">
    <property type="entry name" value="Integrin_beta"/>
    <property type="match status" value="1"/>
</dbReference>
<dbReference type="InterPro" id="IPR036465">
    <property type="entry name" value="vWFA_dom_sf"/>
</dbReference>
<reference evidence="2" key="1">
    <citation type="submission" date="2015-07" db="EMBL/GenBank/DDBJ databases">
        <title>MeaNS - Measles Nucleotide Surveillance Program.</title>
        <authorList>
            <person name="Tran T."/>
            <person name="Druce J."/>
        </authorList>
    </citation>
    <scope>NUCLEOTIDE SEQUENCE</scope>
    <source>
        <strain evidence="2">UCB-OBI-ISO-001</strain>
        <tissue evidence="2">Gonad</tissue>
    </source>
</reference>
<dbReference type="AlphaFoldDB" id="A0A0L8GVE5"/>
<feature type="domain" description="Integrin beta subunit VWA" evidence="1">
    <location>
        <begin position="3"/>
        <end position="41"/>
    </location>
</feature>
<evidence type="ECO:0000313" key="2">
    <source>
        <dbReference type="EMBL" id="KOF80948.1"/>
    </source>
</evidence>
<dbReference type="OrthoDB" id="410592at2759"/>
<dbReference type="Gene3D" id="3.40.50.410">
    <property type="entry name" value="von Willebrand factor, type A domain"/>
    <property type="match status" value="1"/>
</dbReference>
<protein>
    <recommendedName>
        <fullName evidence="1">Integrin beta subunit VWA domain-containing protein</fullName>
    </recommendedName>
</protein>
<sequence>MITYKHLSTFLLGSTVTTLQKDSANILDVIKSNYQAIVRRVQLRAENNENITVNFFSKCNG</sequence>